<dbReference type="SUPFAM" id="SSF51261">
    <property type="entry name" value="Duplicated hybrid motif"/>
    <property type="match status" value="1"/>
</dbReference>
<dbReference type="EC" id="3.4.24.-" evidence="2"/>
<dbReference type="CDD" id="cd12797">
    <property type="entry name" value="M23_peptidase"/>
    <property type="match status" value="1"/>
</dbReference>
<dbReference type="Proteomes" id="UP001597532">
    <property type="component" value="Unassembled WGS sequence"/>
</dbReference>
<dbReference type="GO" id="GO:0016787">
    <property type="term" value="F:hydrolase activity"/>
    <property type="evidence" value="ECO:0007669"/>
    <property type="project" value="UniProtKB-KW"/>
</dbReference>
<keyword evidence="2" id="KW-0378">Hydrolase</keyword>
<evidence type="ECO:0000259" key="1">
    <source>
        <dbReference type="Pfam" id="PF01551"/>
    </source>
</evidence>
<protein>
    <submittedName>
        <fullName evidence="2">M23 family metallopeptidase</fullName>
        <ecNumber evidence="2">3.4.24.-</ecNumber>
    </submittedName>
</protein>
<dbReference type="Pfam" id="PF01551">
    <property type="entry name" value="Peptidase_M23"/>
    <property type="match status" value="1"/>
</dbReference>
<gene>
    <name evidence="2" type="ORF">ACFS1K_09000</name>
</gene>
<sequence>MVKQHEIIGTVGSTGNSTGYHLHYEILKNRNKIDPKPSFNLKKDVYTHLIEANVVKGGGD</sequence>
<proteinExistence type="predicted"/>
<name>A0ABW5VDV3_9FLAO</name>
<evidence type="ECO:0000313" key="3">
    <source>
        <dbReference type="Proteomes" id="UP001597532"/>
    </source>
</evidence>
<accession>A0ABW5VDV3</accession>
<organism evidence="2 3">
    <name type="scientific">Arenibacter antarcticus</name>
    <dbReference type="NCBI Taxonomy" id="2040469"/>
    <lineage>
        <taxon>Bacteria</taxon>
        <taxon>Pseudomonadati</taxon>
        <taxon>Bacteroidota</taxon>
        <taxon>Flavobacteriia</taxon>
        <taxon>Flavobacteriales</taxon>
        <taxon>Flavobacteriaceae</taxon>
        <taxon>Arenibacter</taxon>
    </lineage>
</organism>
<dbReference type="RefSeq" id="WP_370671552.1">
    <property type="nucleotide sequence ID" value="NZ_CP166679.1"/>
</dbReference>
<reference evidence="3" key="1">
    <citation type="journal article" date="2019" name="Int. J. Syst. Evol. Microbiol.">
        <title>The Global Catalogue of Microorganisms (GCM) 10K type strain sequencing project: providing services to taxonomists for standard genome sequencing and annotation.</title>
        <authorList>
            <consortium name="The Broad Institute Genomics Platform"/>
            <consortium name="The Broad Institute Genome Sequencing Center for Infectious Disease"/>
            <person name="Wu L."/>
            <person name="Ma J."/>
        </authorList>
    </citation>
    <scope>NUCLEOTIDE SEQUENCE [LARGE SCALE GENOMIC DNA]</scope>
    <source>
        <strain evidence="3">KCTC 52924</strain>
    </source>
</reference>
<dbReference type="InterPro" id="IPR016047">
    <property type="entry name" value="M23ase_b-sheet_dom"/>
</dbReference>
<evidence type="ECO:0000313" key="2">
    <source>
        <dbReference type="EMBL" id="MFD2789898.1"/>
    </source>
</evidence>
<dbReference type="Gene3D" id="2.70.70.10">
    <property type="entry name" value="Glucose Permease (Domain IIA)"/>
    <property type="match status" value="1"/>
</dbReference>
<dbReference type="InterPro" id="IPR011055">
    <property type="entry name" value="Dup_hybrid_motif"/>
</dbReference>
<keyword evidence="3" id="KW-1185">Reference proteome</keyword>
<comment type="caution">
    <text evidence="2">The sequence shown here is derived from an EMBL/GenBank/DDBJ whole genome shotgun (WGS) entry which is preliminary data.</text>
</comment>
<dbReference type="EMBL" id="JBHUOK010000029">
    <property type="protein sequence ID" value="MFD2789898.1"/>
    <property type="molecule type" value="Genomic_DNA"/>
</dbReference>
<feature type="domain" description="M23ase beta-sheet core" evidence="1">
    <location>
        <begin position="2"/>
        <end position="35"/>
    </location>
</feature>